<organism evidence="1 3">
    <name type="scientific">Vanilla planifolia</name>
    <name type="common">Vanilla</name>
    <dbReference type="NCBI Taxonomy" id="51239"/>
    <lineage>
        <taxon>Eukaryota</taxon>
        <taxon>Viridiplantae</taxon>
        <taxon>Streptophyta</taxon>
        <taxon>Embryophyta</taxon>
        <taxon>Tracheophyta</taxon>
        <taxon>Spermatophyta</taxon>
        <taxon>Magnoliopsida</taxon>
        <taxon>Liliopsida</taxon>
        <taxon>Asparagales</taxon>
        <taxon>Orchidaceae</taxon>
        <taxon>Vanilloideae</taxon>
        <taxon>Vanilleae</taxon>
        <taxon>Vanilla</taxon>
    </lineage>
</organism>
<evidence type="ECO:0000313" key="4">
    <source>
        <dbReference type="Proteomes" id="UP000639772"/>
    </source>
</evidence>
<sequence length="58" mass="5527">MAAPRAGPKAMESLEGPGAGASAAAAAMVTAAAATRTAVANVFVSIADKACCAFEMVA</sequence>
<evidence type="ECO:0000313" key="2">
    <source>
        <dbReference type="EMBL" id="KAG0475566.1"/>
    </source>
</evidence>
<dbReference type="Proteomes" id="UP000636800">
    <property type="component" value="Chromosome 7"/>
</dbReference>
<dbReference type="EMBL" id="JADCNL010000007">
    <property type="protein sequence ID" value="KAG0473917.1"/>
    <property type="molecule type" value="Genomic_DNA"/>
</dbReference>
<dbReference type="AlphaFoldDB" id="A0A835UTZ9"/>
<comment type="caution">
    <text evidence="1">The sequence shown here is derived from an EMBL/GenBank/DDBJ whole genome shotgun (WGS) entry which is preliminary data.</text>
</comment>
<dbReference type="EMBL" id="JADCNM010000007">
    <property type="protein sequence ID" value="KAG0475566.1"/>
    <property type="molecule type" value="Genomic_DNA"/>
</dbReference>
<evidence type="ECO:0000313" key="1">
    <source>
        <dbReference type="EMBL" id="KAG0473917.1"/>
    </source>
</evidence>
<proteinExistence type="predicted"/>
<protein>
    <submittedName>
        <fullName evidence="1">Uncharacterized protein</fullName>
    </submittedName>
</protein>
<keyword evidence="3" id="KW-1185">Reference proteome</keyword>
<dbReference type="Proteomes" id="UP000639772">
    <property type="component" value="Chromosome 7"/>
</dbReference>
<reference evidence="3 4" key="1">
    <citation type="journal article" date="2020" name="Nat. Food">
        <title>A phased Vanilla planifolia genome enables genetic improvement of flavour and production.</title>
        <authorList>
            <person name="Hasing T."/>
            <person name="Tang H."/>
            <person name="Brym M."/>
            <person name="Khazi F."/>
            <person name="Huang T."/>
            <person name="Chambers A.H."/>
        </authorList>
    </citation>
    <scope>NUCLEOTIDE SEQUENCE [LARGE SCALE GENOMIC DNA]</scope>
    <source>
        <tissue evidence="1">Leaf</tissue>
    </source>
</reference>
<name>A0A835UTZ9_VANPL</name>
<accession>A0A835UTZ9</accession>
<evidence type="ECO:0000313" key="3">
    <source>
        <dbReference type="Proteomes" id="UP000636800"/>
    </source>
</evidence>
<gene>
    <name evidence="2" type="ORF">HPP92_015252</name>
    <name evidence="1" type="ORF">HPP92_015774</name>
</gene>